<evidence type="ECO:0000256" key="1">
    <source>
        <dbReference type="ARBA" id="ARBA00022679"/>
    </source>
</evidence>
<dbReference type="EMBL" id="NVWI01000002">
    <property type="protein sequence ID" value="PCJ42563.1"/>
    <property type="molecule type" value="Genomic_DNA"/>
</dbReference>
<keyword evidence="1 4" id="KW-0808">Transferase</keyword>
<evidence type="ECO:0000256" key="2">
    <source>
        <dbReference type="ARBA" id="ARBA00023315"/>
    </source>
</evidence>
<keyword evidence="2" id="KW-0012">Acyltransferase</keyword>
<dbReference type="GO" id="GO:0016747">
    <property type="term" value="F:acyltransferase activity, transferring groups other than amino-acyl groups"/>
    <property type="evidence" value="ECO:0007669"/>
    <property type="project" value="InterPro"/>
</dbReference>
<proteinExistence type="predicted"/>
<dbReference type="PANTHER" id="PTHR43072:SF23">
    <property type="entry name" value="UPF0039 PROTEIN C11D3.02C"/>
    <property type="match status" value="1"/>
</dbReference>
<dbReference type="Pfam" id="PF13420">
    <property type="entry name" value="Acetyltransf_4"/>
    <property type="match status" value="1"/>
</dbReference>
<comment type="caution">
    <text evidence="4">The sequence shown here is derived from an EMBL/GenBank/DDBJ whole genome shotgun (WGS) entry which is preliminary data.</text>
</comment>
<gene>
    <name evidence="4" type="ORF">COA71_03360</name>
</gene>
<dbReference type="PANTHER" id="PTHR43072">
    <property type="entry name" value="N-ACETYLTRANSFERASE"/>
    <property type="match status" value="1"/>
</dbReference>
<organism evidence="4 5">
    <name type="scientific">SAR86 cluster bacterium</name>
    <dbReference type="NCBI Taxonomy" id="2030880"/>
    <lineage>
        <taxon>Bacteria</taxon>
        <taxon>Pseudomonadati</taxon>
        <taxon>Pseudomonadota</taxon>
        <taxon>Gammaproteobacteria</taxon>
        <taxon>SAR86 cluster</taxon>
    </lineage>
</organism>
<dbReference type="Gene3D" id="3.40.630.30">
    <property type="match status" value="1"/>
</dbReference>
<dbReference type="SUPFAM" id="SSF55729">
    <property type="entry name" value="Acyl-CoA N-acyltransferases (Nat)"/>
    <property type="match status" value="1"/>
</dbReference>
<protein>
    <submittedName>
        <fullName evidence="4">Phosphinothricin acetyltransferase</fullName>
    </submittedName>
</protein>
<reference evidence="5" key="1">
    <citation type="submission" date="2017-08" db="EMBL/GenBank/DDBJ databases">
        <title>A dynamic microbial community with high functional redundancy inhabits the cold, oxic subseafloor aquifer.</title>
        <authorList>
            <person name="Tully B.J."/>
            <person name="Wheat C.G."/>
            <person name="Glazer B.T."/>
            <person name="Huber J.A."/>
        </authorList>
    </citation>
    <scope>NUCLEOTIDE SEQUENCE [LARGE SCALE GENOMIC DNA]</scope>
</reference>
<dbReference type="InterPro" id="IPR016181">
    <property type="entry name" value="Acyl_CoA_acyltransferase"/>
</dbReference>
<feature type="domain" description="N-acetyltransferase" evidence="3">
    <location>
        <begin position="1"/>
        <end position="162"/>
    </location>
</feature>
<evidence type="ECO:0000313" key="4">
    <source>
        <dbReference type="EMBL" id="PCJ42563.1"/>
    </source>
</evidence>
<evidence type="ECO:0000313" key="5">
    <source>
        <dbReference type="Proteomes" id="UP000228987"/>
    </source>
</evidence>
<dbReference type="InterPro" id="IPR000182">
    <property type="entry name" value="GNAT_dom"/>
</dbReference>
<dbReference type="PROSITE" id="PS51186">
    <property type="entry name" value="GNAT"/>
    <property type="match status" value="1"/>
</dbReference>
<evidence type="ECO:0000259" key="3">
    <source>
        <dbReference type="PROSITE" id="PS51186"/>
    </source>
</evidence>
<dbReference type="CDD" id="cd04301">
    <property type="entry name" value="NAT_SF"/>
    <property type="match status" value="1"/>
</dbReference>
<dbReference type="AlphaFoldDB" id="A0A2A5CFN3"/>
<dbReference type="Proteomes" id="UP000228987">
    <property type="component" value="Unassembled WGS sequence"/>
</dbReference>
<sequence>MIRVINNDDIEAITSIYNHYINNTVVSFEEELVSIDKMSRRVAQVQALNYPWLVAEENKKIGGYAYADLWHTRSAYKHTVLVTIYLDPGFTGKGWGLKIYKTLFDNLKACEVHTVIAGISLPNPSSVTLHEKMGLKKVAHFSEVGYKFGQWVDVVYWQGQLTQ</sequence>
<accession>A0A2A5CFN3</accession>
<name>A0A2A5CFN3_9GAMM</name>